<protein>
    <submittedName>
        <fullName evidence="1">Uncharacterized protein</fullName>
    </submittedName>
</protein>
<gene>
    <name evidence="1" type="ORF">PFCIRM138_10195</name>
</gene>
<sequence>MYLVDTQIGSVTGPAYGGRRDE</sequence>
<organism evidence="1">
    <name type="scientific">Propionibacterium freudenreichii subsp. freudenreichii</name>
    <dbReference type="NCBI Taxonomy" id="66712"/>
    <lineage>
        <taxon>Bacteria</taxon>
        <taxon>Bacillati</taxon>
        <taxon>Actinomycetota</taxon>
        <taxon>Actinomycetes</taxon>
        <taxon>Propionibacteriales</taxon>
        <taxon>Propionibacteriaceae</taxon>
        <taxon>Propionibacterium</taxon>
    </lineage>
</organism>
<reference evidence="1" key="1">
    <citation type="submission" date="2014-08" db="EMBL/GenBank/DDBJ databases">
        <authorList>
            <person name="Falentin Helene"/>
        </authorList>
    </citation>
    <scope>NUCLEOTIDE SEQUENCE</scope>
</reference>
<accession>A0A068VR02</accession>
<evidence type="ECO:0000313" key="1">
    <source>
        <dbReference type="EMBL" id="CEP26842.1"/>
    </source>
</evidence>
<name>A0A068VR02_PROFF</name>
<dbReference type="AlphaFoldDB" id="A0A068VR02"/>
<dbReference type="EMBL" id="LM676425">
    <property type="protein sequence ID" value="CEP26842.1"/>
    <property type="molecule type" value="Genomic_DNA"/>
</dbReference>
<proteinExistence type="predicted"/>